<gene>
    <name evidence="1" type="ORF">Ocin01_01217</name>
</gene>
<accession>A0A1D2NJM5</accession>
<reference evidence="1 2" key="1">
    <citation type="journal article" date="2016" name="Genome Biol. Evol.">
        <title>Gene Family Evolution Reflects Adaptation to Soil Environmental Stressors in the Genome of the Collembolan Orchesella cincta.</title>
        <authorList>
            <person name="Faddeeva-Vakhrusheva A."/>
            <person name="Derks M.F."/>
            <person name="Anvar S.Y."/>
            <person name="Agamennone V."/>
            <person name="Suring W."/>
            <person name="Smit S."/>
            <person name="van Straalen N.M."/>
            <person name="Roelofs D."/>
        </authorList>
    </citation>
    <scope>NUCLEOTIDE SEQUENCE [LARGE SCALE GENOMIC DNA]</scope>
    <source>
        <tissue evidence="1">Mixed pool</tissue>
    </source>
</reference>
<protein>
    <submittedName>
        <fullName evidence="1">Ubiquitin-conjugating enzyme E2 1</fullName>
    </submittedName>
</protein>
<proteinExistence type="predicted"/>
<evidence type="ECO:0000313" key="1">
    <source>
        <dbReference type="EMBL" id="ODN05454.1"/>
    </source>
</evidence>
<dbReference type="AlphaFoldDB" id="A0A1D2NJM5"/>
<name>A0A1D2NJM5_ORCCI</name>
<organism evidence="1 2">
    <name type="scientific">Orchesella cincta</name>
    <name type="common">Springtail</name>
    <name type="synonym">Podura cincta</name>
    <dbReference type="NCBI Taxonomy" id="48709"/>
    <lineage>
        <taxon>Eukaryota</taxon>
        <taxon>Metazoa</taxon>
        <taxon>Ecdysozoa</taxon>
        <taxon>Arthropoda</taxon>
        <taxon>Hexapoda</taxon>
        <taxon>Collembola</taxon>
        <taxon>Entomobryomorpha</taxon>
        <taxon>Entomobryoidea</taxon>
        <taxon>Orchesellidae</taxon>
        <taxon>Orchesellinae</taxon>
        <taxon>Orchesella</taxon>
    </lineage>
</organism>
<keyword evidence="2" id="KW-1185">Reference proteome</keyword>
<comment type="caution">
    <text evidence="1">The sequence shown here is derived from an EMBL/GenBank/DDBJ whole genome shotgun (WGS) entry which is preliminary data.</text>
</comment>
<sequence length="106" mass="11884">MMGTEEALEGQVIENGMAIEDAATPASRKKLLREYVRGEEESCDSMRGIPQQLEMKKQTTTIFGPDAVLWDMWILCLVLVNINLWIADAFGRDELVNQGFGYCQPG</sequence>
<evidence type="ECO:0000313" key="2">
    <source>
        <dbReference type="Proteomes" id="UP000094527"/>
    </source>
</evidence>
<dbReference type="EMBL" id="LJIJ01000022">
    <property type="protein sequence ID" value="ODN05454.1"/>
    <property type="molecule type" value="Genomic_DNA"/>
</dbReference>
<dbReference type="Proteomes" id="UP000094527">
    <property type="component" value="Unassembled WGS sequence"/>
</dbReference>